<evidence type="ECO:0000313" key="8">
    <source>
        <dbReference type="Proteomes" id="UP000016924"/>
    </source>
</evidence>
<organism evidence="7 8">
    <name type="scientific">Coniosporium apollinis (strain CBS 100218)</name>
    <name type="common">Rock-inhabiting black yeast</name>
    <dbReference type="NCBI Taxonomy" id="1168221"/>
    <lineage>
        <taxon>Eukaryota</taxon>
        <taxon>Fungi</taxon>
        <taxon>Dikarya</taxon>
        <taxon>Ascomycota</taxon>
        <taxon>Pezizomycotina</taxon>
        <taxon>Dothideomycetes</taxon>
        <taxon>Dothideomycetes incertae sedis</taxon>
        <taxon>Coniosporium</taxon>
    </lineage>
</organism>
<dbReference type="GO" id="GO:0005741">
    <property type="term" value="C:mitochondrial outer membrane"/>
    <property type="evidence" value="ECO:0007669"/>
    <property type="project" value="TreeGrafter"/>
</dbReference>
<dbReference type="STRING" id="1168221.R7Z055"/>
<evidence type="ECO:0000256" key="2">
    <source>
        <dbReference type="ARBA" id="ARBA00018424"/>
    </source>
</evidence>
<feature type="region of interest" description="Disordered" evidence="5">
    <location>
        <begin position="172"/>
        <end position="206"/>
    </location>
</feature>
<dbReference type="Pfam" id="PF10300">
    <property type="entry name" value="Iml2-TPR_39"/>
    <property type="match status" value="1"/>
</dbReference>
<keyword evidence="8" id="KW-1185">Reference proteome</keyword>
<dbReference type="GeneID" id="19904033"/>
<proteinExistence type="predicted"/>
<evidence type="ECO:0000256" key="6">
    <source>
        <dbReference type="SAM" id="Phobius"/>
    </source>
</evidence>
<evidence type="ECO:0000313" key="7">
    <source>
        <dbReference type="EMBL" id="EON67468.1"/>
    </source>
</evidence>
<gene>
    <name evidence="7" type="ORF">W97_06722</name>
</gene>
<comment type="function">
    <text evidence="4">Inclusion body (IB) resident protein that interacts strongly with lipid droplet (LD) proteins. Involved in LD-mediated IB clearing after protein folding stress, probably by enabling access to the IBs of an LD-stored soluble sterol derivative that acts as a chaperone in inclusion clearing.</text>
</comment>
<evidence type="ECO:0000256" key="4">
    <source>
        <dbReference type="ARBA" id="ARBA00043897"/>
    </source>
</evidence>
<feature type="region of interest" description="Disordered" evidence="5">
    <location>
        <begin position="1"/>
        <end position="23"/>
    </location>
</feature>
<reference evidence="8" key="1">
    <citation type="submission" date="2012-06" db="EMBL/GenBank/DDBJ databases">
        <title>The genome sequence of Coniosporium apollinis CBS 100218.</title>
        <authorList>
            <consortium name="The Broad Institute Genome Sequencing Platform"/>
            <person name="Cuomo C."/>
            <person name="Gorbushina A."/>
            <person name="Noack S."/>
            <person name="Walker B."/>
            <person name="Young S.K."/>
            <person name="Zeng Q."/>
            <person name="Gargeya S."/>
            <person name="Fitzgerald M."/>
            <person name="Haas B."/>
            <person name="Abouelleil A."/>
            <person name="Alvarado L."/>
            <person name="Arachchi H.M."/>
            <person name="Berlin A.M."/>
            <person name="Chapman S.B."/>
            <person name="Goldberg J."/>
            <person name="Griggs A."/>
            <person name="Gujja S."/>
            <person name="Hansen M."/>
            <person name="Howarth C."/>
            <person name="Imamovic A."/>
            <person name="Larimer J."/>
            <person name="McCowan C."/>
            <person name="Montmayeur A."/>
            <person name="Murphy C."/>
            <person name="Neiman D."/>
            <person name="Pearson M."/>
            <person name="Priest M."/>
            <person name="Roberts A."/>
            <person name="Saif S."/>
            <person name="Shea T."/>
            <person name="Sisk P."/>
            <person name="Sykes S."/>
            <person name="Wortman J."/>
            <person name="Nusbaum C."/>
            <person name="Birren B."/>
        </authorList>
    </citation>
    <scope>NUCLEOTIDE SEQUENCE [LARGE SCALE GENOMIC DNA]</scope>
    <source>
        <strain evidence="8">CBS 100218</strain>
    </source>
</reference>
<dbReference type="Proteomes" id="UP000016924">
    <property type="component" value="Unassembled WGS sequence"/>
</dbReference>
<evidence type="ECO:0000256" key="5">
    <source>
        <dbReference type="SAM" id="MobiDB-lite"/>
    </source>
</evidence>
<protein>
    <recommendedName>
        <fullName evidence="2">Inclusion body clearance protein IML2</fullName>
    </recommendedName>
    <alternativeName>
        <fullName evidence="3">Inclusion body clearance protein iml2</fullName>
    </alternativeName>
</protein>
<evidence type="ECO:0000256" key="1">
    <source>
        <dbReference type="ARBA" id="ARBA00011408"/>
    </source>
</evidence>
<feature type="region of interest" description="Disordered" evidence="5">
    <location>
        <begin position="253"/>
        <end position="279"/>
    </location>
</feature>
<feature type="transmembrane region" description="Helical" evidence="6">
    <location>
        <begin position="306"/>
        <end position="328"/>
    </location>
</feature>
<keyword evidence="6" id="KW-0812">Transmembrane</keyword>
<dbReference type="PANTHER" id="PTHR31859">
    <property type="entry name" value="TETRATRICOPEPTIDE REPEAT PROTEIN 39 FAMILY MEMBER"/>
    <property type="match status" value="1"/>
</dbReference>
<dbReference type="HOGENOM" id="CLU_014926_1_0_1"/>
<dbReference type="GO" id="GO:0005829">
    <property type="term" value="C:cytosol"/>
    <property type="evidence" value="ECO:0007669"/>
    <property type="project" value="TreeGrafter"/>
</dbReference>
<accession>R7Z055</accession>
<sequence length="717" mass="80202">MSRLAGWIGSKAKPHGSSQSLNALEEPSQIEHAMRAATHIMNDDVETAEAELSKGSSPVHKLCQGVVIFMRATLGFEQDVMREASERLADAEAAASDHYKRAQRHPNAFHSAIYPAGSEFALCLAEAQLMSAVVAVLNESLTESIKGFYKLRKAYQTLDALAEAEKRFVQGRSSSSVNSASRASTESLGSSSASRASQASAAPQAVATSIVEPLRDDDGDEFFDADETPDGVTEITTYLGELEINGRIKRAEKPSSFEQAGPNGEVPQQQPSFQRSSSIVQQGPDMDLFGDHPVDTFIHSGSNLCFGILQLMISLIPPAFAMLLKIVGFRGDRERGIQMLWQASRFNNINGAMAGLIILGYYNGIVGFCDILPPRGPGAYPRERCRALLADMRERYPRSHLWLLEEARVVAGDRQLERAVEILNKSSASPLKQVEALTWFERSLDSMYAHNYADCSASFQKCVTLNNWSHGLYYYIAGACHVELYRLHKTSDPRLAREHAAKAEELLRLVPKQTGRKRFMARQLPFDVFVNRKVQKWEHRAAEWGVEFVDAVGVSPIEEMIYFWNGYRRMRPEHLQVSLQRLAWSTAGENGNWEREALDEHAVLALLRAATLRNLKRFDDAKEVLQTEILSHEWVEFKGHLRDSWTDPCAHYEMAANLWNEQVQDGNLPSDMQKLKECSTWLEKVAGWESYDLDARIGLKITTARDTLKRCDVGATA</sequence>
<dbReference type="eggNOG" id="KOG3783">
    <property type="taxonomic scope" value="Eukaryota"/>
</dbReference>
<dbReference type="EMBL" id="JH767587">
    <property type="protein sequence ID" value="EON67468.1"/>
    <property type="molecule type" value="Genomic_DNA"/>
</dbReference>
<evidence type="ECO:0000256" key="3">
    <source>
        <dbReference type="ARBA" id="ARBA00019539"/>
    </source>
</evidence>
<dbReference type="AlphaFoldDB" id="R7Z055"/>
<keyword evidence="6" id="KW-0472">Membrane</keyword>
<dbReference type="PANTHER" id="PTHR31859:SF1">
    <property type="entry name" value="TETRATRICOPEPTIDE REPEAT PROTEIN 39C"/>
    <property type="match status" value="1"/>
</dbReference>
<feature type="transmembrane region" description="Helical" evidence="6">
    <location>
        <begin position="349"/>
        <end position="368"/>
    </location>
</feature>
<dbReference type="OrthoDB" id="2154985at2759"/>
<name>R7Z055_CONA1</name>
<dbReference type="RefSeq" id="XP_007782785.1">
    <property type="nucleotide sequence ID" value="XM_007784595.1"/>
</dbReference>
<dbReference type="GO" id="GO:0005634">
    <property type="term" value="C:nucleus"/>
    <property type="evidence" value="ECO:0007669"/>
    <property type="project" value="TreeGrafter"/>
</dbReference>
<feature type="compositionally biased region" description="Low complexity" evidence="5">
    <location>
        <begin position="267"/>
        <end position="278"/>
    </location>
</feature>
<comment type="subunit">
    <text evidence="1">Interacts with lipid droplet proteins.</text>
</comment>
<keyword evidence="6" id="KW-1133">Transmembrane helix</keyword>
<dbReference type="InterPro" id="IPR019412">
    <property type="entry name" value="IML2/TPR_39"/>
</dbReference>
<dbReference type="OMA" id="WNGYNRM"/>
<feature type="compositionally biased region" description="Low complexity" evidence="5">
    <location>
        <begin position="173"/>
        <end position="206"/>
    </location>
</feature>